<evidence type="ECO:0000313" key="3">
    <source>
        <dbReference type="EMBL" id="KAE8283612.1"/>
    </source>
</evidence>
<reference evidence="3 4" key="1">
    <citation type="submission" date="2019-07" db="EMBL/GenBank/DDBJ databases">
        <title>Chromosome genome assembly for large yellow croaker.</title>
        <authorList>
            <person name="Xiao S."/>
        </authorList>
    </citation>
    <scope>NUCLEOTIDE SEQUENCE [LARGE SCALE GENOMIC DNA]</scope>
    <source>
        <strain evidence="3">JMULYC20181020</strain>
        <tissue evidence="3">Muscle</tissue>
    </source>
</reference>
<dbReference type="EMBL" id="REGW02000018">
    <property type="protein sequence ID" value="KAE8283612.1"/>
    <property type="molecule type" value="Genomic_DNA"/>
</dbReference>
<dbReference type="InterPro" id="IPR016186">
    <property type="entry name" value="C-type_lectin-like/link_sf"/>
</dbReference>
<name>A0A6G0HX67_LARCR</name>
<evidence type="ECO:0000313" key="4">
    <source>
        <dbReference type="Proteomes" id="UP000424527"/>
    </source>
</evidence>
<dbReference type="Pfam" id="PF00059">
    <property type="entry name" value="Lectin_C"/>
    <property type="match status" value="1"/>
</dbReference>
<keyword evidence="1" id="KW-1015">Disulfide bond</keyword>
<protein>
    <recommendedName>
        <fullName evidence="2">C-type lectin domain-containing protein</fullName>
    </recommendedName>
</protein>
<dbReference type="PROSITE" id="PS00615">
    <property type="entry name" value="C_TYPE_LECTIN_1"/>
    <property type="match status" value="1"/>
</dbReference>
<comment type="caution">
    <text evidence="3">The sequence shown here is derived from an EMBL/GenBank/DDBJ whole genome shotgun (WGS) entry which is preliminary data.</text>
</comment>
<dbReference type="InterPro" id="IPR016187">
    <property type="entry name" value="CTDL_fold"/>
</dbReference>
<keyword evidence="4" id="KW-1185">Reference proteome</keyword>
<accession>A0A6G0HX67</accession>
<dbReference type="InterPro" id="IPR018378">
    <property type="entry name" value="C-type_lectin_CS"/>
</dbReference>
<dbReference type="PROSITE" id="PS50041">
    <property type="entry name" value="C_TYPE_LECTIN_2"/>
    <property type="match status" value="1"/>
</dbReference>
<feature type="domain" description="C-type lectin" evidence="2">
    <location>
        <begin position="41"/>
        <end position="166"/>
    </location>
</feature>
<dbReference type="SUPFAM" id="SSF56436">
    <property type="entry name" value="C-type lectin-like"/>
    <property type="match status" value="2"/>
</dbReference>
<dbReference type="Gene3D" id="3.10.100.10">
    <property type="entry name" value="Mannose-Binding Protein A, subunit A"/>
    <property type="match status" value="1"/>
</dbReference>
<dbReference type="InterPro" id="IPR001304">
    <property type="entry name" value="C-type_lectin-like"/>
</dbReference>
<dbReference type="PANTHER" id="PTHR45784:SF8">
    <property type="entry name" value="C-TYPE MANNOSE RECEPTOR 2-RELATED"/>
    <property type="match status" value="1"/>
</dbReference>
<gene>
    <name evidence="3" type="ORF">D5F01_LYC19015</name>
</gene>
<sequence>MGDKRANYTIWRGDDPDIGEHCVYTRHDEFEWQSDNCDVHRSYTCYDQRMILVKEKKTWEKALEHCRALEPLDATKPATDNNNNRYDLATLLTEDDYSFAQDKAIENGEGVWIGLRFLAGQWLWIGREPVEDMNITFCPKSQFCGIMESTGFSLQDCELERSFLCYTKHIITSQRDQTEIPIV</sequence>
<dbReference type="Proteomes" id="UP000424527">
    <property type="component" value="Unassembled WGS sequence"/>
</dbReference>
<organism evidence="3 4">
    <name type="scientific">Larimichthys crocea</name>
    <name type="common">Large yellow croaker</name>
    <name type="synonym">Pseudosciaena crocea</name>
    <dbReference type="NCBI Taxonomy" id="215358"/>
    <lineage>
        <taxon>Eukaryota</taxon>
        <taxon>Metazoa</taxon>
        <taxon>Chordata</taxon>
        <taxon>Craniata</taxon>
        <taxon>Vertebrata</taxon>
        <taxon>Euteleostomi</taxon>
        <taxon>Actinopterygii</taxon>
        <taxon>Neopterygii</taxon>
        <taxon>Teleostei</taxon>
        <taxon>Neoteleostei</taxon>
        <taxon>Acanthomorphata</taxon>
        <taxon>Eupercaria</taxon>
        <taxon>Sciaenidae</taxon>
        <taxon>Larimichthys</taxon>
    </lineage>
</organism>
<proteinExistence type="predicted"/>
<dbReference type="AlphaFoldDB" id="A0A6G0HX67"/>
<evidence type="ECO:0000256" key="1">
    <source>
        <dbReference type="ARBA" id="ARBA00023157"/>
    </source>
</evidence>
<dbReference type="PANTHER" id="PTHR45784">
    <property type="entry name" value="C-TYPE LECTIN DOMAIN FAMILY 20 MEMBER A-RELATED"/>
    <property type="match status" value="1"/>
</dbReference>
<evidence type="ECO:0000259" key="2">
    <source>
        <dbReference type="PROSITE" id="PS50041"/>
    </source>
</evidence>
<dbReference type="CDD" id="cd00037">
    <property type="entry name" value="CLECT"/>
    <property type="match status" value="1"/>
</dbReference>